<dbReference type="Pfam" id="PF00501">
    <property type="entry name" value="AMP-binding"/>
    <property type="match status" value="1"/>
</dbReference>
<dbReference type="Gene3D" id="3.40.50.12780">
    <property type="entry name" value="N-terminal domain of ligase-like"/>
    <property type="match status" value="1"/>
</dbReference>
<feature type="domain" description="AMP-dependent synthetase/ligase" evidence="3">
    <location>
        <begin position="47"/>
        <end position="409"/>
    </location>
</feature>
<reference evidence="5 6" key="1">
    <citation type="journal article" date="2004" name="Environ. Microbiol.">
        <title>Phylogeny-function analysis of (meta)genomic libraries: screening for expression of ribosomal RNA genes by large-insert library fluorescent in situ hybridization (LIL-FISH).</title>
        <authorList>
            <person name="Leveau J.H."/>
            <person name="Gerards S."/>
            <person name="de Boer W."/>
            <person name="van Veen J.A."/>
        </authorList>
    </citation>
    <scope>NUCLEOTIDE SEQUENCE [LARGE SCALE GENOMIC DNA]</scope>
    <source>
        <strain evidence="5 6">Ter331</strain>
    </source>
</reference>
<gene>
    <name evidence="5" type="primary">matB</name>
    <name evidence="5" type="ordered locus">CFU_0894</name>
</gene>
<organism evidence="5 6">
    <name type="scientific">Collimonas fungivorans (strain Ter331)</name>
    <dbReference type="NCBI Taxonomy" id="1005048"/>
    <lineage>
        <taxon>Bacteria</taxon>
        <taxon>Pseudomonadati</taxon>
        <taxon>Pseudomonadota</taxon>
        <taxon>Betaproteobacteria</taxon>
        <taxon>Burkholderiales</taxon>
        <taxon>Oxalobacteraceae</taxon>
        <taxon>Collimonas</taxon>
    </lineage>
</organism>
<keyword evidence="6" id="KW-1185">Reference proteome</keyword>
<accession>G0AIE4</accession>
<dbReference type="eggNOG" id="COG0318">
    <property type="taxonomic scope" value="Bacteria"/>
</dbReference>
<evidence type="ECO:0000313" key="5">
    <source>
        <dbReference type="EMBL" id="AEK60727.1"/>
    </source>
</evidence>
<evidence type="ECO:0000259" key="4">
    <source>
        <dbReference type="Pfam" id="PF13193"/>
    </source>
</evidence>
<feature type="domain" description="AMP-binding enzyme C-terminal" evidence="4">
    <location>
        <begin position="460"/>
        <end position="535"/>
    </location>
</feature>
<keyword evidence="2 5" id="KW-0436">Ligase</keyword>
<dbReference type="Pfam" id="PF13193">
    <property type="entry name" value="AMP-binding_C"/>
    <property type="match status" value="1"/>
</dbReference>
<dbReference type="InterPro" id="IPR025110">
    <property type="entry name" value="AMP-bd_C"/>
</dbReference>
<dbReference type="GO" id="GO:0031956">
    <property type="term" value="F:medium-chain fatty acid-CoA ligase activity"/>
    <property type="evidence" value="ECO:0007669"/>
    <property type="project" value="TreeGrafter"/>
</dbReference>
<dbReference type="FunFam" id="3.30.300.30:FF:000008">
    <property type="entry name" value="2,3-dihydroxybenzoate-AMP ligase"/>
    <property type="match status" value="1"/>
</dbReference>
<dbReference type="AlphaFoldDB" id="G0AIE4"/>
<reference evidence="5 6" key="3">
    <citation type="journal article" date="2008" name="FEMS Microbiol. Ecol.">
        <title>Identification and characterization of genes underlying chitinolysis in Collimonas fungivorans Ter331.</title>
        <authorList>
            <person name="Fritsche K."/>
            <person name="de Boer W."/>
            <person name="Gerards S."/>
            <person name="van den Berg M."/>
            <person name="van Veen J.A."/>
            <person name="Leveau J.H."/>
        </authorList>
    </citation>
    <scope>NUCLEOTIDE SEQUENCE [LARGE SCALE GENOMIC DNA]</scope>
    <source>
        <strain evidence="5 6">Ter331</strain>
    </source>
</reference>
<reference evidence="5 6" key="5">
    <citation type="journal article" date="2011" name="ISME J.">
        <title>Dual transcriptional profiling of a bacterial/fungal confrontation: Collimonas fungivorans versus Aspergillus niger.</title>
        <authorList>
            <person name="Mela F."/>
            <person name="Fritsche K."/>
            <person name="de Boer W."/>
            <person name="van Veen J.A."/>
            <person name="de Graaff L.H."/>
            <person name="van den Berg M."/>
            <person name="Leveau J.H."/>
        </authorList>
    </citation>
    <scope>NUCLEOTIDE SEQUENCE [LARGE SCALE GENOMIC DNA]</scope>
    <source>
        <strain evidence="5 6">Ter331</strain>
    </source>
</reference>
<dbReference type="PROSITE" id="PS00455">
    <property type="entry name" value="AMP_BINDING"/>
    <property type="match status" value="1"/>
</dbReference>
<name>G0AIE4_COLFT</name>
<evidence type="ECO:0000313" key="6">
    <source>
        <dbReference type="Proteomes" id="UP000008392"/>
    </source>
</evidence>
<dbReference type="STRING" id="1005048.CFU_0894"/>
<evidence type="ECO:0000259" key="3">
    <source>
        <dbReference type="Pfam" id="PF00501"/>
    </source>
</evidence>
<dbReference type="InterPro" id="IPR045851">
    <property type="entry name" value="AMP-bd_C_sf"/>
</dbReference>
<protein>
    <submittedName>
        <fullName evidence="5">Long-chain-fatty-acid--CoA ligase</fullName>
        <ecNumber evidence="5">6.2.1.3</ecNumber>
    </submittedName>
</protein>
<dbReference type="NCBIfam" id="NF005702">
    <property type="entry name" value="PRK07514.1"/>
    <property type="match status" value="1"/>
</dbReference>
<dbReference type="InterPro" id="IPR042099">
    <property type="entry name" value="ANL_N_sf"/>
</dbReference>
<dbReference type="CDD" id="cd05941">
    <property type="entry name" value="MCS"/>
    <property type="match status" value="1"/>
</dbReference>
<dbReference type="KEGG" id="cfu:CFU_0894"/>
<dbReference type="InterPro" id="IPR000873">
    <property type="entry name" value="AMP-dep_synth/lig_dom"/>
</dbReference>
<dbReference type="EMBL" id="CP002745">
    <property type="protein sequence ID" value="AEK60727.1"/>
    <property type="molecule type" value="Genomic_DNA"/>
</dbReference>
<dbReference type="EC" id="6.2.1.3" evidence="5"/>
<dbReference type="Proteomes" id="UP000008392">
    <property type="component" value="Chromosome"/>
</dbReference>
<dbReference type="PANTHER" id="PTHR43201">
    <property type="entry name" value="ACYL-COA SYNTHETASE"/>
    <property type="match status" value="1"/>
</dbReference>
<reference evidence="5 6" key="2">
    <citation type="journal article" date="2006" name="J. Microbiol. Methods">
        <title>Genomic flank-sequencing of plasposon insertion sites for rapid identification of functional genes.</title>
        <authorList>
            <person name="Leveau J.H."/>
            <person name="Gerards S."/>
            <person name="Fritsche K."/>
            <person name="Zondag G."/>
            <person name="van Veen J.A."/>
        </authorList>
    </citation>
    <scope>NUCLEOTIDE SEQUENCE [LARGE SCALE GENOMIC DNA]</scope>
    <source>
        <strain evidence="5 6">Ter331</strain>
    </source>
</reference>
<reference evidence="6" key="6">
    <citation type="submission" date="2011-05" db="EMBL/GenBank/DDBJ databases">
        <title>Complete sequence of Collimonas fungivorans Ter331.</title>
        <authorList>
            <person name="Leveau J.H."/>
        </authorList>
    </citation>
    <scope>NUCLEOTIDE SEQUENCE [LARGE SCALE GENOMIC DNA]</scope>
    <source>
        <strain evidence="6">Ter331</strain>
    </source>
</reference>
<sequence length="556" mass="60482">MYRRPRPQATHLPEPAKGNACLATARNTFPRAFPILNMTANLYALFASRFPADSTACCIETHDGQYYSWGDIERASARIANLLGSLDLPSGARIAAQVEKSPEALILYLATLRAGFVYLPLNTAYRAAEIEYFIGDAEPAVFVCTPQNFGWVAQIAFKAGTRHLFTLDEGGNGRRNSGSLLARAMHHPDSFDTVEKQADDLAVILYTSGTTGRSKGAMLSHGNIGSNAQVLQQYWHWQAGDVLLHALPLFHIHGLLVAANGALLNGSKMIFLPKFEAAEVCRQLPRSTVFMGVPTYYVRLLASGGFDRGTCRNIRLFVSGSAPLLADTFAEFAERTDHTILERYGMSETAMLTSNPYAQERRGGTVGQPLPGVSLRLMGTDSEGRSAVCGAGEIGDIQVKGPNVFHGYWRMPEKTAEEFTADGYFKTGDVGRFDNQGYLSIVGRSKDLIISGGYNVYPKEIESVLDEIDGVLESAVIGVPHIDFGEAVTAVIVKRPEAKLTTADVIALMKTSIANFKVPKQVFFADELPRNAMGKVQKNVLREQYALPAAGSLTPS</sequence>
<evidence type="ECO:0000256" key="1">
    <source>
        <dbReference type="ARBA" id="ARBA00006432"/>
    </source>
</evidence>
<dbReference type="Gene3D" id="3.30.300.30">
    <property type="match status" value="1"/>
</dbReference>
<comment type="similarity">
    <text evidence="1">Belongs to the ATP-dependent AMP-binding enzyme family.</text>
</comment>
<dbReference type="PANTHER" id="PTHR43201:SF8">
    <property type="entry name" value="ACYL-COA SYNTHETASE FAMILY MEMBER 3"/>
    <property type="match status" value="1"/>
</dbReference>
<dbReference type="SUPFAM" id="SSF56801">
    <property type="entry name" value="Acetyl-CoA synthetase-like"/>
    <property type="match status" value="1"/>
</dbReference>
<evidence type="ECO:0000256" key="2">
    <source>
        <dbReference type="ARBA" id="ARBA00022598"/>
    </source>
</evidence>
<dbReference type="GO" id="GO:0004467">
    <property type="term" value="F:long-chain fatty acid-CoA ligase activity"/>
    <property type="evidence" value="ECO:0007669"/>
    <property type="project" value="UniProtKB-EC"/>
</dbReference>
<proteinExistence type="inferred from homology"/>
<reference evidence="5 6" key="4">
    <citation type="journal article" date="2010" name="Environ. Microbiol.">
        <title>The bacterial genus Collimonas: mycophagy, weathering and other adaptive solutions to life in oligotrophic soil environments.</title>
        <authorList>
            <person name="Leveau J.H."/>
            <person name="Uroz S."/>
            <person name="de Boer W."/>
        </authorList>
    </citation>
    <scope>NUCLEOTIDE SEQUENCE [LARGE SCALE GENOMIC DNA]</scope>
    <source>
        <strain evidence="5 6">Ter331</strain>
    </source>
</reference>
<dbReference type="HOGENOM" id="CLU_000022_59_0_4"/>
<dbReference type="InterPro" id="IPR020845">
    <property type="entry name" value="AMP-binding_CS"/>
</dbReference>